<evidence type="ECO:0000256" key="6">
    <source>
        <dbReference type="ARBA" id="ARBA00056794"/>
    </source>
</evidence>
<dbReference type="Gene3D" id="1.10.287.130">
    <property type="match status" value="1"/>
</dbReference>
<dbReference type="GO" id="GO:0005525">
    <property type="term" value="F:GTP binding"/>
    <property type="evidence" value="ECO:0007669"/>
    <property type="project" value="UniProtKB-KW"/>
</dbReference>
<dbReference type="PANTHER" id="PTHR23408:SF3">
    <property type="entry name" value="METHYLMALONIC ACIDURIA TYPE A PROTEIN, MITOCHONDRIAL"/>
    <property type="match status" value="1"/>
</dbReference>
<comment type="caution">
    <text evidence="9">The sequence shown here is derived from an EMBL/GenBank/DDBJ whole genome shotgun (WGS) entry which is preliminary data.</text>
</comment>
<reference evidence="9" key="1">
    <citation type="journal article" date="2023" name="Mol. Biol. Evol.">
        <title>Third-Generation Sequencing Reveals the Adaptive Role of the Epigenome in Three Deep-Sea Polychaetes.</title>
        <authorList>
            <person name="Perez M."/>
            <person name="Aroh O."/>
            <person name="Sun Y."/>
            <person name="Lan Y."/>
            <person name="Juniper S.K."/>
            <person name="Young C.R."/>
            <person name="Angers B."/>
            <person name="Qian P.Y."/>
        </authorList>
    </citation>
    <scope>NUCLEOTIDE SEQUENCE</scope>
    <source>
        <strain evidence="9">P08H-3</strain>
    </source>
</reference>
<feature type="domain" description="AAA+ ATPase" evidence="8">
    <location>
        <begin position="164"/>
        <end position="330"/>
    </location>
</feature>
<dbReference type="GO" id="GO:0003924">
    <property type="term" value="F:GTPase activity"/>
    <property type="evidence" value="ECO:0007669"/>
    <property type="project" value="InterPro"/>
</dbReference>
<dbReference type="Pfam" id="PF03308">
    <property type="entry name" value="MeaB"/>
    <property type="match status" value="1"/>
</dbReference>
<organism evidence="9 10">
    <name type="scientific">Paralvinella palmiformis</name>
    <dbReference type="NCBI Taxonomy" id="53620"/>
    <lineage>
        <taxon>Eukaryota</taxon>
        <taxon>Metazoa</taxon>
        <taxon>Spiralia</taxon>
        <taxon>Lophotrochozoa</taxon>
        <taxon>Annelida</taxon>
        <taxon>Polychaeta</taxon>
        <taxon>Sedentaria</taxon>
        <taxon>Canalipalpata</taxon>
        <taxon>Terebellida</taxon>
        <taxon>Terebelliformia</taxon>
        <taxon>Alvinellidae</taxon>
        <taxon>Paralvinella</taxon>
    </lineage>
</organism>
<dbReference type="NCBIfam" id="NF006958">
    <property type="entry name" value="PRK09435.1"/>
    <property type="match status" value="1"/>
</dbReference>
<dbReference type="PANTHER" id="PTHR23408">
    <property type="entry name" value="METHYLMALONYL-COA MUTASE"/>
    <property type="match status" value="1"/>
</dbReference>
<name>A0AAD9NC70_9ANNE</name>
<dbReference type="EMBL" id="JAODUP010000090">
    <property type="protein sequence ID" value="KAK2162851.1"/>
    <property type="molecule type" value="Genomic_DNA"/>
</dbReference>
<keyword evidence="2" id="KW-0547">Nucleotide-binding</keyword>
<dbReference type="GO" id="GO:0005737">
    <property type="term" value="C:cytoplasm"/>
    <property type="evidence" value="ECO:0007669"/>
    <property type="project" value="TreeGrafter"/>
</dbReference>
<dbReference type="NCBIfam" id="TIGR00750">
    <property type="entry name" value="lao"/>
    <property type="match status" value="1"/>
</dbReference>
<evidence type="ECO:0000313" key="10">
    <source>
        <dbReference type="Proteomes" id="UP001208570"/>
    </source>
</evidence>
<keyword evidence="10" id="KW-1185">Reference proteome</keyword>
<evidence type="ECO:0000256" key="5">
    <source>
        <dbReference type="ARBA" id="ARBA00048548"/>
    </source>
</evidence>
<dbReference type="InterPro" id="IPR003593">
    <property type="entry name" value="AAA+_ATPase"/>
</dbReference>
<dbReference type="CDD" id="cd03114">
    <property type="entry name" value="MMAA-like"/>
    <property type="match status" value="1"/>
</dbReference>
<keyword evidence="3" id="KW-0378">Hydrolase</keyword>
<evidence type="ECO:0000256" key="4">
    <source>
        <dbReference type="ARBA" id="ARBA00023134"/>
    </source>
</evidence>
<gene>
    <name evidence="9" type="ORF">LSH36_90g01016</name>
</gene>
<dbReference type="SUPFAM" id="SSF52540">
    <property type="entry name" value="P-loop containing nucleoside triphosphate hydrolases"/>
    <property type="match status" value="1"/>
</dbReference>
<evidence type="ECO:0000256" key="2">
    <source>
        <dbReference type="ARBA" id="ARBA00022741"/>
    </source>
</evidence>
<sequence>MSLSMAMASRIRFILGCRQLSTLPTYLKIGKVYTNYEAICLASSSFGLYANQRSFSTNVLWQQYKGDSKRKIYAEFDLPQRGADEGQILEIVRMHYTETGITKDDPVVQRLFTGIKEGKRAALAESITLVESTHPKKKAQAQVLLTELLEDAHKSRRRSIKGISSFRIGLSGPPGAGKSTFIEAFGKYLTGQQHKVAVLAVDPSSNTTGGSLLGDKTRMPELSRDMNAYIRPSPSGGTLGGVTRCTNDAVVLCEGAGYDIILIETIGVGQSEYAVADMVDMFVLLIPPAGGDELQGIKKGIVEVADLVVINKSDGDLVPASKRIQAEYISALKFVRPKSNYWTCSVSRISSLTKEGIPELWQKMKEFCEVMSKYGEIEHRRQKQHKVWMWNHIRHSILQLFKEHPAISKHIAYLEHMVAKGAMTPGYAADILLQKFSKNFDDNK</sequence>
<evidence type="ECO:0000256" key="7">
    <source>
        <dbReference type="ARBA" id="ARBA00062796"/>
    </source>
</evidence>
<keyword evidence="4" id="KW-0342">GTP-binding</keyword>
<evidence type="ECO:0000259" key="8">
    <source>
        <dbReference type="SMART" id="SM00382"/>
    </source>
</evidence>
<evidence type="ECO:0000313" key="9">
    <source>
        <dbReference type="EMBL" id="KAK2162851.1"/>
    </source>
</evidence>
<comment type="catalytic activity">
    <reaction evidence="5">
        <text>GTP + H2O = GDP + phosphate + H(+)</text>
        <dbReference type="Rhea" id="RHEA:19669"/>
        <dbReference type="ChEBI" id="CHEBI:15377"/>
        <dbReference type="ChEBI" id="CHEBI:15378"/>
        <dbReference type="ChEBI" id="CHEBI:37565"/>
        <dbReference type="ChEBI" id="CHEBI:43474"/>
        <dbReference type="ChEBI" id="CHEBI:58189"/>
    </reaction>
</comment>
<dbReference type="Gene3D" id="3.40.50.300">
    <property type="entry name" value="P-loop containing nucleotide triphosphate hydrolases"/>
    <property type="match status" value="1"/>
</dbReference>
<dbReference type="AlphaFoldDB" id="A0AAD9NC70"/>
<protein>
    <recommendedName>
        <fullName evidence="8">AAA+ ATPase domain-containing protein</fullName>
    </recommendedName>
</protein>
<accession>A0AAD9NC70</accession>
<comment type="subunit">
    <text evidence="7">Homodimer. Interacts with MMUT (the apoenzyme form); the interaction is GTP dependent.</text>
</comment>
<dbReference type="InterPro" id="IPR005129">
    <property type="entry name" value="GTPase_ArgK"/>
</dbReference>
<comment type="function">
    <text evidence="6">GTPase, binds and hydrolyzes GTP. Involved in intracellular vitamin B12 metabolism, mediates the transport of cobalamin (Cbl) into mitochondria for the final steps of adenosylcobalamin (AdoCbl) synthesis. Functions as a G-protein chaperone that assists AdoCbl cofactor delivery from MMAB to the methylmalonyl-CoA mutase (MMUT). Plays a dual role as both a protectase and a reactivase for MMUT. Protects MMUT from progressive inactivation by oxidation by decreasing the rate of the formation of the oxidized inactive cofactor hydroxocobalamin (OH2Cbl). Additionally acts a reactivase by promoting the replacement of OH2Cbl by the active cofactor AdoCbl, restoring the activity of MMUT in the presence and hydrolysis of GTP.</text>
</comment>
<evidence type="ECO:0000256" key="1">
    <source>
        <dbReference type="ARBA" id="ARBA00009625"/>
    </source>
</evidence>
<dbReference type="Gene3D" id="1.20.5.170">
    <property type="match status" value="1"/>
</dbReference>
<dbReference type="SMART" id="SM00382">
    <property type="entry name" value="AAA"/>
    <property type="match status" value="1"/>
</dbReference>
<dbReference type="InterPro" id="IPR027417">
    <property type="entry name" value="P-loop_NTPase"/>
</dbReference>
<evidence type="ECO:0000256" key="3">
    <source>
        <dbReference type="ARBA" id="ARBA00022801"/>
    </source>
</evidence>
<dbReference type="FunFam" id="3.40.50.300:FF:000647">
    <property type="entry name" value="Methylmalonic aciduria type A homolog, mitochondrial"/>
    <property type="match status" value="1"/>
</dbReference>
<proteinExistence type="inferred from homology"/>
<dbReference type="Proteomes" id="UP001208570">
    <property type="component" value="Unassembled WGS sequence"/>
</dbReference>
<comment type="similarity">
    <text evidence="1">Belongs to the SIMIBI class G3E GTPase family. ArgK/MeaB subfamily.</text>
</comment>